<dbReference type="Gene3D" id="2.40.10.120">
    <property type="match status" value="1"/>
</dbReference>
<evidence type="ECO:0000313" key="4">
    <source>
        <dbReference type="Proteomes" id="UP000239415"/>
    </source>
</evidence>
<feature type="domain" description="vWA-MoxR associated protein middle region 0" evidence="1">
    <location>
        <begin position="185"/>
        <end position="289"/>
    </location>
</feature>
<sequence length="560" mass="61745">MLWGGGRYPASVLETVPAFGGEDLWPFPDLALLAVADAPDHPCAWLSDRPVSLHTDLLAYGYPALYGEGRPGRTSISGRHRGTSDLLGGTFVRFTDDEVAAGMSGGPVLDLRTGAVCGLVKSTRKAGTALGGLVIPLNGMRAFPAELWRDVWRAHDRAHADGAWARARQELAEPTAGKPIGPALSPSDEVALLELLASIPVPGDLGEVFRRALYRPAIRPDDLVPLDVRDLMYELAERTLRPGELFGPVRLAADLGSTASGAMGERLRVWAAVVAAKLGQGSELDEWRARTPLASDDEPVIVVQLEPDALRPDRYRLTIWVHEGDVTSKLYLDDHAVYSAADARAEVSRHLTEQLRRLHGRGTVEFVLPTELFDEDFEELGTRRRSRLGRTNPVVIRDLERLQDPASWHEWELRWKQLKAGTASTEWLDCTDRSHPDQLDGRIRGHERIGVMALTRRLQGSTQEALEVALGAGVPAAVWRRDGCSEHTTAQPGNACVGGRFRDDFERRRSEHPHEPLPRLVKKLRNDAAAAPDSDECRNVVLLWDSPERLPEPFVPLTEP</sequence>
<dbReference type="InterPro" id="IPR045450">
    <property type="entry name" value="VMAP_C"/>
</dbReference>
<dbReference type="InterPro" id="IPR009003">
    <property type="entry name" value="Peptidase_S1_PA"/>
</dbReference>
<dbReference type="Pfam" id="PF19916">
    <property type="entry name" value="VMAP-M0"/>
    <property type="match status" value="1"/>
</dbReference>
<keyword evidence="4" id="KW-1185">Reference proteome</keyword>
<organism evidence="3 4">
    <name type="scientific">Actinoplanes italicus</name>
    <dbReference type="NCBI Taxonomy" id="113567"/>
    <lineage>
        <taxon>Bacteria</taxon>
        <taxon>Bacillati</taxon>
        <taxon>Actinomycetota</taxon>
        <taxon>Actinomycetes</taxon>
        <taxon>Micromonosporales</taxon>
        <taxon>Micromonosporaceae</taxon>
        <taxon>Actinoplanes</taxon>
    </lineage>
</organism>
<name>A0A2T0JZH2_9ACTN</name>
<gene>
    <name evidence="3" type="ORF">CLV67_122156</name>
</gene>
<protein>
    <submittedName>
        <fullName evidence="3">Trypsin-like peptidase</fullName>
    </submittedName>
</protein>
<dbReference type="Proteomes" id="UP000239415">
    <property type="component" value="Unassembled WGS sequence"/>
</dbReference>
<evidence type="ECO:0000259" key="2">
    <source>
        <dbReference type="Pfam" id="PF20028"/>
    </source>
</evidence>
<dbReference type="EMBL" id="PVMZ01000022">
    <property type="protein sequence ID" value="PRX15916.1"/>
    <property type="molecule type" value="Genomic_DNA"/>
</dbReference>
<feature type="domain" description="vWA-MoxR associated protein C-terminal" evidence="2">
    <location>
        <begin position="313"/>
        <end position="547"/>
    </location>
</feature>
<evidence type="ECO:0000259" key="1">
    <source>
        <dbReference type="Pfam" id="PF19916"/>
    </source>
</evidence>
<accession>A0A2T0JZH2</accession>
<proteinExistence type="predicted"/>
<reference evidence="3 4" key="1">
    <citation type="submission" date="2018-03" db="EMBL/GenBank/DDBJ databases">
        <title>Genomic Encyclopedia of Archaeal and Bacterial Type Strains, Phase II (KMG-II): from individual species to whole genera.</title>
        <authorList>
            <person name="Goeker M."/>
        </authorList>
    </citation>
    <scope>NUCLEOTIDE SEQUENCE [LARGE SCALE GENOMIC DNA]</scope>
    <source>
        <strain evidence="3 4">DSM 43146</strain>
    </source>
</reference>
<dbReference type="SUPFAM" id="SSF50494">
    <property type="entry name" value="Trypsin-like serine proteases"/>
    <property type="match status" value="1"/>
</dbReference>
<dbReference type="InterPro" id="IPR045555">
    <property type="entry name" value="VMAP-M0"/>
</dbReference>
<dbReference type="Pfam" id="PF20028">
    <property type="entry name" value="VMAP-C"/>
    <property type="match status" value="1"/>
</dbReference>
<comment type="caution">
    <text evidence="3">The sequence shown here is derived from an EMBL/GenBank/DDBJ whole genome shotgun (WGS) entry which is preliminary data.</text>
</comment>
<dbReference type="AlphaFoldDB" id="A0A2T0JZH2"/>
<dbReference type="Pfam" id="PF13365">
    <property type="entry name" value="Trypsin_2"/>
    <property type="match status" value="1"/>
</dbReference>
<evidence type="ECO:0000313" key="3">
    <source>
        <dbReference type="EMBL" id="PRX15916.1"/>
    </source>
</evidence>